<evidence type="ECO:0000259" key="5">
    <source>
        <dbReference type="PROSITE" id="PS52015"/>
    </source>
</evidence>
<dbReference type="STRING" id="237018.SAMN04489723_1288"/>
<dbReference type="GO" id="GO:0055085">
    <property type="term" value="P:transmembrane transport"/>
    <property type="evidence" value="ECO:0007669"/>
    <property type="project" value="InterPro"/>
</dbReference>
<proteinExistence type="predicted"/>
<dbReference type="PROSITE" id="PS52015">
    <property type="entry name" value="TONB_CTD"/>
    <property type="match status" value="1"/>
</dbReference>
<organism evidence="6 7">
    <name type="scientific">Algoriphagus aquimarinus</name>
    <dbReference type="NCBI Taxonomy" id="237018"/>
    <lineage>
        <taxon>Bacteria</taxon>
        <taxon>Pseudomonadati</taxon>
        <taxon>Bacteroidota</taxon>
        <taxon>Cytophagia</taxon>
        <taxon>Cytophagales</taxon>
        <taxon>Cyclobacteriaceae</taxon>
        <taxon>Algoriphagus</taxon>
    </lineage>
</organism>
<evidence type="ECO:0000313" key="7">
    <source>
        <dbReference type="Proteomes" id="UP000198790"/>
    </source>
</evidence>
<keyword evidence="3" id="KW-1133">Transmembrane helix</keyword>
<dbReference type="Pfam" id="PF03544">
    <property type="entry name" value="TonB_C"/>
    <property type="match status" value="1"/>
</dbReference>
<evidence type="ECO:0000313" key="6">
    <source>
        <dbReference type="EMBL" id="SFB59941.1"/>
    </source>
</evidence>
<keyword evidence="4" id="KW-0472">Membrane</keyword>
<dbReference type="EMBL" id="FOKK01000028">
    <property type="protein sequence ID" value="SFB59941.1"/>
    <property type="molecule type" value="Genomic_DNA"/>
</dbReference>
<evidence type="ECO:0000256" key="3">
    <source>
        <dbReference type="ARBA" id="ARBA00022989"/>
    </source>
</evidence>
<gene>
    <name evidence="6" type="ORF">SAMN04489723_1288</name>
</gene>
<comment type="subcellular location">
    <subcellularLocation>
        <location evidence="1">Membrane</location>
        <topology evidence="1">Single-pass membrane protein</topology>
    </subcellularLocation>
</comment>
<evidence type="ECO:0000256" key="1">
    <source>
        <dbReference type="ARBA" id="ARBA00004167"/>
    </source>
</evidence>
<evidence type="ECO:0000256" key="2">
    <source>
        <dbReference type="ARBA" id="ARBA00022692"/>
    </source>
</evidence>
<dbReference type="InterPro" id="IPR006260">
    <property type="entry name" value="TonB/TolA_C"/>
</dbReference>
<dbReference type="Proteomes" id="UP000198790">
    <property type="component" value="Unassembled WGS sequence"/>
</dbReference>
<evidence type="ECO:0000256" key="4">
    <source>
        <dbReference type="ARBA" id="ARBA00023136"/>
    </source>
</evidence>
<dbReference type="NCBIfam" id="TIGR01352">
    <property type="entry name" value="tonB_Cterm"/>
    <property type="match status" value="1"/>
</dbReference>
<dbReference type="OrthoDB" id="822261at2"/>
<dbReference type="SUPFAM" id="SSF74653">
    <property type="entry name" value="TolA/TonB C-terminal domain"/>
    <property type="match status" value="1"/>
</dbReference>
<feature type="domain" description="TonB C-terminal" evidence="5">
    <location>
        <begin position="172"/>
        <end position="268"/>
    </location>
</feature>
<dbReference type="GO" id="GO:0016020">
    <property type="term" value="C:membrane"/>
    <property type="evidence" value="ECO:0007669"/>
    <property type="project" value="UniProtKB-SubCell"/>
</dbReference>
<accession>A0A1I1CBA5</accession>
<keyword evidence="7" id="KW-1185">Reference proteome</keyword>
<protein>
    <submittedName>
        <fullName evidence="6">TonB family C-terminal domain-containing protein</fullName>
    </submittedName>
</protein>
<name>A0A1I1CBA5_9BACT</name>
<keyword evidence="2" id="KW-0812">Transmembrane</keyword>
<reference evidence="6 7" key="1">
    <citation type="submission" date="2016-10" db="EMBL/GenBank/DDBJ databases">
        <authorList>
            <person name="de Groot N.N."/>
        </authorList>
    </citation>
    <scope>NUCLEOTIDE SEQUENCE [LARGE SCALE GENOMIC DNA]</scope>
    <source>
        <strain evidence="6 7">DSM 23399</strain>
    </source>
</reference>
<sequence>MYDQVKPAFLTFGIKEMSKYLVLIFLIAFIQYANCQELVPLNAHKFSITDTLKYKPTFYRQLIEDSDSLYSYKTFDTLGNLSSISRTWLVKEKKRKVPVKTQSVLFSPSGDTLQMRVIDLLEKNEGFYHYEEGILFSEVYLENSYFVSGWEIPPNSSQKTSLDEHRFVPRLMNSDKLGVWLKENMKYPKLARRKGIEGTIYMILTIDSEGKVKEMEVGNPEFEPLFATEALRVLANFNWDFEPKEDRLGNPVEGIAVQPILFKLSNLY</sequence>
<dbReference type="Gene3D" id="3.30.1150.10">
    <property type="match status" value="1"/>
</dbReference>
<dbReference type="InterPro" id="IPR037682">
    <property type="entry name" value="TonB_C"/>
</dbReference>
<dbReference type="AlphaFoldDB" id="A0A1I1CBA5"/>